<feature type="region of interest" description="Disordered" evidence="1">
    <location>
        <begin position="149"/>
        <end position="224"/>
    </location>
</feature>
<name>A0A835YCI9_9CHLO</name>
<dbReference type="Pfam" id="PF10175">
    <property type="entry name" value="MPP6"/>
    <property type="match status" value="1"/>
</dbReference>
<reference evidence="2" key="1">
    <citation type="journal article" date="2020" name="bioRxiv">
        <title>Comparative genomics of Chlamydomonas.</title>
        <authorList>
            <person name="Craig R.J."/>
            <person name="Hasan A.R."/>
            <person name="Ness R.W."/>
            <person name="Keightley P.D."/>
        </authorList>
    </citation>
    <scope>NUCLEOTIDE SEQUENCE</scope>
    <source>
        <strain evidence="2">CCAP 11/70</strain>
    </source>
</reference>
<protein>
    <submittedName>
        <fullName evidence="2">Uncharacterized protein</fullName>
    </submittedName>
</protein>
<dbReference type="EMBL" id="JAEHOE010000019">
    <property type="protein sequence ID" value="KAG2496355.1"/>
    <property type="molecule type" value="Genomic_DNA"/>
</dbReference>
<dbReference type="AlphaFoldDB" id="A0A835YCI9"/>
<dbReference type="Proteomes" id="UP000612055">
    <property type="component" value="Unassembled WGS sequence"/>
</dbReference>
<sequence length="224" mass="21914">MAQAKATGFSSKVLGLRFMQRAAEKRKLEEDLATSAAAAEAAAAAEDAPQAPEVQPDTEAFPQQPSTSGRCVITYEPVPVPGLAFRSGRMSFGPNAGKPAAAAATTAAAASQQQDTSVSDAEMAKAATTFRKPAEMAAWQPTSLRIYDTAAASGGGGGGAGTGGGGGDGDAKSGKSKPQKQGGGGGGGGKQGGGQAGSKGGKGAPAAPAANAFAPLRPPKRQKT</sequence>
<feature type="region of interest" description="Disordered" evidence="1">
    <location>
        <begin position="38"/>
        <end position="73"/>
    </location>
</feature>
<feature type="compositionally biased region" description="Gly residues" evidence="1">
    <location>
        <begin position="181"/>
        <end position="203"/>
    </location>
</feature>
<keyword evidence="3" id="KW-1185">Reference proteome</keyword>
<feature type="region of interest" description="Disordered" evidence="1">
    <location>
        <begin position="88"/>
        <end position="124"/>
    </location>
</feature>
<accession>A0A835YCI9</accession>
<comment type="caution">
    <text evidence="2">The sequence shown here is derived from an EMBL/GenBank/DDBJ whole genome shotgun (WGS) entry which is preliminary data.</text>
</comment>
<evidence type="ECO:0000256" key="1">
    <source>
        <dbReference type="SAM" id="MobiDB-lite"/>
    </source>
</evidence>
<feature type="compositionally biased region" description="Low complexity" evidence="1">
    <location>
        <begin position="100"/>
        <end position="121"/>
    </location>
</feature>
<organism evidence="2 3">
    <name type="scientific">Edaphochlamys debaryana</name>
    <dbReference type="NCBI Taxonomy" id="47281"/>
    <lineage>
        <taxon>Eukaryota</taxon>
        <taxon>Viridiplantae</taxon>
        <taxon>Chlorophyta</taxon>
        <taxon>core chlorophytes</taxon>
        <taxon>Chlorophyceae</taxon>
        <taxon>CS clade</taxon>
        <taxon>Chlamydomonadales</taxon>
        <taxon>Chlamydomonadales incertae sedis</taxon>
        <taxon>Edaphochlamys</taxon>
    </lineage>
</organism>
<feature type="compositionally biased region" description="Gly residues" evidence="1">
    <location>
        <begin position="153"/>
        <end position="168"/>
    </location>
</feature>
<evidence type="ECO:0000313" key="3">
    <source>
        <dbReference type="Proteomes" id="UP000612055"/>
    </source>
</evidence>
<dbReference type="OrthoDB" id="547324at2759"/>
<gene>
    <name evidence="2" type="ORF">HYH03_005585</name>
</gene>
<evidence type="ECO:0000313" key="2">
    <source>
        <dbReference type="EMBL" id="KAG2496355.1"/>
    </source>
</evidence>
<feature type="compositionally biased region" description="Low complexity" evidence="1">
    <location>
        <begin position="38"/>
        <end position="53"/>
    </location>
</feature>
<proteinExistence type="predicted"/>